<evidence type="ECO:0000313" key="15">
    <source>
        <dbReference type="Proteomes" id="UP000217881"/>
    </source>
</evidence>
<name>A0A1D7W013_BREAU</name>
<dbReference type="OrthoDB" id="8680240at2"/>
<evidence type="ECO:0000313" key="12">
    <source>
        <dbReference type="Proteomes" id="UP000094793"/>
    </source>
</evidence>
<dbReference type="InterPro" id="IPR008920">
    <property type="entry name" value="TF_FadR/GntR_C"/>
</dbReference>
<dbReference type="Proteomes" id="UP000217881">
    <property type="component" value="Unassembled WGS sequence"/>
</dbReference>
<sequence>MPVDVDATPPQFGDSQWTEVSSRILGLVVSGDLPPGSWIRENDLAGRLGVSRTPIREAFRELVGVGVVEVVPRRGTRVRSYDAEEIEQIYRSRAVIEPYVMSESVGRLTEDDFATLSELTEQMKSLGSDPRTRHHIASVNNEFHAIFIRNSAAQSLISTTSNLMIPIVVAKLFASYSDNDVSSSMNHHDELISAARAEDKEWVAAVSKAHIISGLNRFKAMQMEQTPGQDDSE</sequence>
<dbReference type="Proteomes" id="UP000217720">
    <property type="component" value="Unassembled WGS sequence"/>
</dbReference>
<evidence type="ECO:0000313" key="6">
    <source>
        <dbReference type="EMBL" id="AZT92226.1"/>
    </source>
</evidence>
<dbReference type="EMBL" id="CP017150">
    <property type="protein sequence ID" value="AOP52284.1"/>
    <property type="molecule type" value="Genomic_DNA"/>
</dbReference>
<evidence type="ECO:0000313" key="9">
    <source>
        <dbReference type="EMBL" id="PCC45822.1"/>
    </source>
</evidence>
<evidence type="ECO:0000313" key="5">
    <source>
        <dbReference type="EMBL" id="AOP52284.1"/>
    </source>
</evidence>
<dbReference type="PROSITE" id="PS50949">
    <property type="entry name" value="HTH_GNTR"/>
    <property type="match status" value="1"/>
</dbReference>
<evidence type="ECO:0000313" key="16">
    <source>
        <dbReference type="Proteomes" id="UP000218377"/>
    </source>
</evidence>
<keyword evidence="1" id="KW-0805">Transcription regulation</keyword>
<dbReference type="PATRIC" id="fig|1703.10.peg.590"/>
<dbReference type="GO" id="GO:0003677">
    <property type="term" value="F:DNA binding"/>
    <property type="evidence" value="ECO:0007669"/>
    <property type="project" value="UniProtKB-KW"/>
</dbReference>
<evidence type="ECO:0000313" key="8">
    <source>
        <dbReference type="EMBL" id="PCC18716.1"/>
    </source>
</evidence>
<dbReference type="RefSeq" id="WP_069599433.1">
    <property type="nucleotide sequence ID" value="NZ_CP017150.1"/>
</dbReference>
<dbReference type="Gene3D" id="1.10.10.10">
    <property type="entry name" value="Winged helix-like DNA-binding domain superfamily/Winged helix DNA-binding domain"/>
    <property type="match status" value="1"/>
</dbReference>
<dbReference type="EMBL" id="CP025330">
    <property type="protein sequence ID" value="AZT92226.1"/>
    <property type="molecule type" value="Genomic_DNA"/>
</dbReference>
<dbReference type="SMART" id="SM00895">
    <property type="entry name" value="FCD"/>
    <property type="match status" value="1"/>
</dbReference>
<dbReference type="InterPro" id="IPR036388">
    <property type="entry name" value="WH-like_DNA-bd_sf"/>
</dbReference>
<dbReference type="EMBL" id="CP025334">
    <property type="protein sequence ID" value="AZT96078.1"/>
    <property type="molecule type" value="Genomic_DNA"/>
</dbReference>
<dbReference type="EMBL" id="NRGO01000020">
    <property type="protein sequence ID" value="PCC49006.1"/>
    <property type="molecule type" value="Genomic_DNA"/>
</dbReference>
<dbReference type="PANTHER" id="PTHR43537">
    <property type="entry name" value="TRANSCRIPTIONAL REGULATOR, GNTR FAMILY"/>
    <property type="match status" value="1"/>
</dbReference>
<keyword evidence="3" id="KW-0804">Transcription</keyword>
<dbReference type="Proteomes" id="UP000283000">
    <property type="component" value="Chromosome"/>
</dbReference>
<organism evidence="5 12">
    <name type="scientific">Brevibacterium aurantiacum</name>
    <dbReference type="NCBI Taxonomy" id="273384"/>
    <lineage>
        <taxon>Bacteria</taxon>
        <taxon>Bacillati</taxon>
        <taxon>Actinomycetota</taxon>
        <taxon>Actinomycetes</taxon>
        <taxon>Micrococcales</taxon>
        <taxon>Brevibacteriaceae</taxon>
        <taxon>Brevibacterium</taxon>
    </lineage>
</organism>
<dbReference type="eggNOG" id="COG1802">
    <property type="taxonomic scope" value="Bacteria"/>
</dbReference>
<protein>
    <submittedName>
        <fullName evidence="5 6">Transcriptional regulator</fullName>
    </submittedName>
</protein>
<evidence type="ECO:0000313" key="13">
    <source>
        <dbReference type="Proteomes" id="UP000217564"/>
    </source>
</evidence>
<evidence type="ECO:0000313" key="7">
    <source>
        <dbReference type="EMBL" id="AZT96078.1"/>
    </source>
</evidence>
<accession>A0A1D7W013</accession>
<dbReference type="Proteomes" id="UP000217564">
    <property type="component" value="Unassembled WGS sequence"/>
</dbReference>
<dbReference type="InterPro" id="IPR036390">
    <property type="entry name" value="WH_DNA-bd_sf"/>
</dbReference>
<reference evidence="5" key="1">
    <citation type="submission" date="2016-09" db="EMBL/GenBank/DDBJ databases">
        <title>Complete Genome Sequence of Brevibacterium aurantiacum SMQ-1335.</title>
        <authorList>
            <person name="de Melo A.G."/>
            <person name="Labrie S.J."/>
            <person name="Dumaresq J."/>
            <person name="Roberts R.J."/>
            <person name="Tremblay D.M."/>
            <person name="Moineau S."/>
        </authorList>
    </citation>
    <scope>NUCLEOTIDE SEQUENCE</scope>
    <source>
        <strain evidence="5">SMQ-1335</strain>
    </source>
</reference>
<reference evidence="12" key="2">
    <citation type="submission" date="2016-09" db="EMBL/GenBank/DDBJ databases">
        <title>Complete Genome Sequence of Brevibacterium linens SMQ-1335.</title>
        <authorList>
            <person name="de Melo A.G."/>
            <person name="Labrie S.J."/>
            <person name="Dumaresq J."/>
            <person name="Roberts R.J."/>
            <person name="Tremblay D.M."/>
            <person name="Moineau S."/>
        </authorList>
    </citation>
    <scope>NUCLEOTIDE SEQUENCE [LARGE SCALE GENOMIC DNA]</scope>
    <source>
        <strain evidence="12">SMQ-1335</strain>
    </source>
</reference>
<evidence type="ECO:0000313" key="17">
    <source>
        <dbReference type="Proteomes" id="UP000282731"/>
    </source>
</evidence>
<evidence type="ECO:0000313" key="18">
    <source>
        <dbReference type="Proteomes" id="UP000283000"/>
    </source>
</evidence>
<dbReference type="EMBL" id="NRGX01000001">
    <property type="protein sequence ID" value="PCC18716.1"/>
    <property type="molecule type" value="Genomic_DNA"/>
</dbReference>
<dbReference type="SUPFAM" id="SSF48008">
    <property type="entry name" value="GntR ligand-binding domain-like"/>
    <property type="match status" value="1"/>
</dbReference>
<dbReference type="Proteomes" id="UP000282731">
    <property type="component" value="Chromosome"/>
</dbReference>
<dbReference type="Pfam" id="PF07729">
    <property type="entry name" value="FCD"/>
    <property type="match status" value="1"/>
</dbReference>
<accession>A0A2A3ZBQ8</accession>
<dbReference type="SMART" id="SM00345">
    <property type="entry name" value="HTH_GNTR"/>
    <property type="match status" value="1"/>
</dbReference>
<dbReference type="Proteomes" id="UP000218377">
    <property type="component" value="Unassembled WGS sequence"/>
</dbReference>
<dbReference type="Proteomes" id="UP000094793">
    <property type="component" value="Chromosome"/>
</dbReference>
<evidence type="ECO:0000256" key="1">
    <source>
        <dbReference type="ARBA" id="ARBA00023015"/>
    </source>
</evidence>
<evidence type="ECO:0000313" key="11">
    <source>
        <dbReference type="EMBL" id="PCC52723.1"/>
    </source>
</evidence>
<evidence type="ECO:0000313" key="14">
    <source>
        <dbReference type="Proteomes" id="UP000217720"/>
    </source>
</evidence>
<reference evidence="17 18" key="5">
    <citation type="submission" date="2019-01" db="EMBL/GenBank/DDBJ databases">
        <title>Comparative genomic analysis of Brevibacterium aurantiacum sheds light on its evolution and its adaptation to smear-ripened cheeses.</title>
        <authorList>
            <person name="Moineau S."/>
        </authorList>
    </citation>
    <scope>NUCLEOTIDE SEQUENCE [LARGE SCALE GENOMIC DNA]</scope>
    <source>
        <strain evidence="6 18">SMQ-1417</strain>
        <strain evidence="7 17">SMQ-1420</strain>
    </source>
</reference>
<dbReference type="KEGG" id="blin:BLSMQ_0570"/>
<feature type="domain" description="HTH gntR-type" evidence="4">
    <location>
        <begin position="14"/>
        <end position="81"/>
    </location>
</feature>
<dbReference type="GO" id="GO:0003700">
    <property type="term" value="F:DNA-binding transcription factor activity"/>
    <property type="evidence" value="ECO:0007669"/>
    <property type="project" value="InterPro"/>
</dbReference>
<dbReference type="InterPro" id="IPR011711">
    <property type="entry name" value="GntR_C"/>
</dbReference>
<dbReference type="AlphaFoldDB" id="A0A1D7W013"/>
<dbReference type="SUPFAM" id="SSF46785">
    <property type="entry name" value="Winged helix' DNA-binding domain"/>
    <property type="match status" value="1"/>
</dbReference>
<reference evidence="13 14" key="3">
    <citation type="journal article" date="2017" name="Elife">
        <title>Extensive horizontal gene transfer in cheese-associated bacteria.</title>
        <authorList>
            <person name="Bonham K.S."/>
            <person name="Wolfe B.E."/>
            <person name="Dutton R.J."/>
        </authorList>
    </citation>
    <scope>NUCLEOTIDE SEQUENCE [LARGE SCALE GENOMIC DNA]</scope>
    <source>
        <strain evidence="11 15">738_8</strain>
        <strain evidence="10 14">900_6</strain>
        <strain evidence="9 13">947_7</strain>
        <strain evidence="8 16">JB5</strain>
    </source>
</reference>
<reference evidence="17 18" key="4">
    <citation type="submission" date="2017-12" db="EMBL/GenBank/DDBJ databases">
        <authorList>
            <person name="Levesque S."/>
        </authorList>
    </citation>
    <scope>NUCLEOTIDE SEQUENCE [LARGE SCALE GENOMIC DNA]</scope>
    <source>
        <strain evidence="6 18">SMQ-1417</strain>
        <strain evidence="7 17">SMQ-1420</strain>
    </source>
</reference>
<dbReference type="Gene3D" id="1.20.120.530">
    <property type="entry name" value="GntR ligand-binding domain-like"/>
    <property type="match status" value="1"/>
</dbReference>
<proteinExistence type="predicted"/>
<dbReference type="Pfam" id="PF00392">
    <property type="entry name" value="GntR"/>
    <property type="match status" value="1"/>
</dbReference>
<dbReference type="InterPro" id="IPR000524">
    <property type="entry name" value="Tscrpt_reg_HTH_GntR"/>
</dbReference>
<evidence type="ECO:0000256" key="2">
    <source>
        <dbReference type="ARBA" id="ARBA00023125"/>
    </source>
</evidence>
<dbReference type="EMBL" id="NRGP01000019">
    <property type="protein sequence ID" value="PCC45822.1"/>
    <property type="molecule type" value="Genomic_DNA"/>
</dbReference>
<evidence type="ECO:0000313" key="10">
    <source>
        <dbReference type="EMBL" id="PCC49006.1"/>
    </source>
</evidence>
<gene>
    <name evidence="5" type="ORF">BLSMQ_0570</name>
    <name evidence="11" type="ORF">CIK59_15270</name>
    <name evidence="10" type="ORF">CIK62_15650</name>
    <name evidence="9" type="ORF">CIK64_13920</name>
    <name evidence="8" type="ORF">CIK79_10695</name>
    <name evidence="6" type="ORF">CXR23_02935</name>
    <name evidence="7" type="ORF">CXR27_02940</name>
</gene>
<evidence type="ECO:0000256" key="3">
    <source>
        <dbReference type="ARBA" id="ARBA00023163"/>
    </source>
</evidence>
<evidence type="ECO:0000259" key="4">
    <source>
        <dbReference type="PROSITE" id="PS50949"/>
    </source>
</evidence>
<dbReference type="EMBL" id="NRHA01000019">
    <property type="protein sequence ID" value="PCC52723.1"/>
    <property type="molecule type" value="Genomic_DNA"/>
</dbReference>
<dbReference type="PANTHER" id="PTHR43537:SF24">
    <property type="entry name" value="GLUCONATE OPERON TRANSCRIPTIONAL REPRESSOR"/>
    <property type="match status" value="1"/>
</dbReference>
<keyword evidence="2" id="KW-0238">DNA-binding</keyword>